<protein>
    <submittedName>
        <fullName evidence="7">C-4 methyl sterol oxidase</fullName>
    </submittedName>
</protein>
<evidence type="ECO:0000256" key="4">
    <source>
        <dbReference type="ARBA" id="ARBA00023136"/>
    </source>
</evidence>
<keyword evidence="2 5" id="KW-0812">Transmembrane</keyword>
<gene>
    <name evidence="7" type="ORF">NADFUDRAFT_45923</name>
</gene>
<dbReference type="AlphaFoldDB" id="A0A1E3PMB0"/>
<keyword evidence="3 5" id="KW-1133">Transmembrane helix</keyword>
<dbReference type="GO" id="GO:0016491">
    <property type="term" value="F:oxidoreductase activity"/>
    <property type="evidence" value="ECO:0007669"/>
    <property type="project" value="InterPro"/>
</dbReference>
<proteinExistence type="predicted"/>
<dbReference type="InterPro" id="IPR006694">
    <property type="entry name" value="Fatty_acid_hydroxylase"/>
</dbReference>
<dbReference type="STRING" id="857566.A0A1E3PMB0"/>
<evidence type="ECO:0000313" key="8">
    <source>
        <dbReference type="Proteomes" id="UP000095009"/>
    </source>
</evidence>
<feature type="domain" description="Fatty acid hydroxylase" evidence="6">
    <location>
        <begin position="137"/>
        <end position="274"/>
    </location>
</feature>
<evidence type="ECO:0000256" key="5">
    <source>
        <dbReference type="SAM" id="Phobius"/>
    </source>
</evidence>
<sequence length="292" mass="33911">MDYIRGNYSMVAATATLPADRQLYFIEQAWISFYAYMNNDLVATGVLFFLIHEGVYFGRSLPWMILDLLPGIFGRWKIQPLKTPSLKTQMECLKDVLVAHFLVEAIPILAFHPLCQHLGISLDVPFPNWRPMVLQLATFFVFEDAWHFWFHRLLHSSSYLYKKVHKQHHKYAAPFGLTAEYAHPVEVAITGTGTVGAPILWAYFFGNIHMITIITWVVMRLLQAVDSHSGYEFPWSLHHFIPFWAGAEHHDDHHRLFIGNYASSFRWWDYFLGTECKTTVEKRSGVTTKKTL</sequence>
<dbReference type="GO" id="GO:0008610">
    <property type="term" value="P:lipid biosynthetic process"/>
    <property type="evidence" value="ECO:0007669"/>
    <property type="project" value="InterPro"/>
</dbReference>
<reference evidence="7 8" key="1">
    <citation type="journal article" date="2016" name="Proc. Natl. Acad. Sci. U.S.A.">
        <title>Comparative genomics of biotechnologically important yeasts.</title>
        <authorList>
            <person name="Riley R."/>
            <person name="Haridas S."/>
            <person name="Wolfe K.H."/>
            <person name="Lopes M.R."/>
            <person name="Hittinger C.T."/>
            <person name="Goeker M."/>
            <person name="Salamov A.A."/>
            <person name="Wisecaver J.H."/>
            <person name="Long T.M."/>
            <person name="Calvey C.H."/>
            <person name="Aerts A.L."/>
            <person name="Barry K.W."/>
            <person name="Choi C."/>
            <person name="Clum A."/>
            <person name="Coughlan A.Y."/>
            <person name="Deshpande S."/>
            <person name="Douglass A.P."/>
            <person name="Hanson S.J."/>
            <person name="Klenk H.-P."/>
            <person name="LaButti K.M."/>
            <person name="Lapidus A."/>
            <person name="Lindquist E.A."/>
            <person name="Lipzen A.M."/>
            <person name="Meier-Kolthoff J.P."/>
            <person name="Ohm R.A."/>
            <person name="Otillar R.P."/>
            <person name="Pangilinan J.L."/>
            <person name="Peng Y."/>
            <person name="Rokas A."/>
            <person name="Rosa C.A."/>
            <person name="Scheuner C."/>
            <person name="Sibirny A.A."/>
            <person name="Slot J.C."/>
            <person name="Stielow J.B."/>
            <person name="Sun H."/>
            <person name="Kurtzman C.P."/>
            <person name="Blackwell M."/>
            <person name="Grigoriev I.V."/>
            <person name="Jeffries T.W."/>
        </authorList>
    </citation>
    <scope>NUCLEOTIDE SEQUENCE [LARGE SCALE GENOMIC DNA]</scope>
    <source>
        <strain evidence="7 8">DSM 6958</strain>
    </source>
</reference>
<dbReference type="Proteomes" id="UP000095009">
    <property type="component" value="Unassembled WGS sequence"/>
</dbReference>
<dbReference type="OrthoDB" id="1658724at2759"/>
<name>A0A1E3PMB0_9ASCO</name>
<organism evidence="7 8">
    <name type="scientific">Nadsonia fulvescens var. elongata DSM 6958</name>
    <dbReference type="NCBI Taxonomy" id="857566"/>
    <lineage>
        <taxon>Eukaryota</taxon>
        <taxon>Fungi</taxon>
        <taxon>Dikarya</taxon>
        <taxon>Ascomycota</taxon>
        <taxon>Saccharomycotina</taxon>
        <taxon>Dipodascomycetes</taxon>
        <taxon>Dipodascales</taxon>
        <taxon>Dipodascales incertae sedis</taxon>
        <taxon>Nadsonia</taxon>
    </lineage>
</organism>
<dbReference type="GO" id="GO:0016020">
    <property type="term" value="C:membrane"/>
    <property type="evidence" value="ECO:0007669"/>
    <property type="project" value="UniProtKB-SubCell"/>
</dbReference>
<dbReference type="Pfam" id="PF04116">
    <property type="entry name" value="FA_hydroxylase"/>
    <property type="match status" value="1"/>
</dbReference>
<evidence type="ECO:0000256" key="2">
    <source>
        <dbReference type="ARBA" id="ARBA00022692"/>
    </source>
</evidence>
<evidence type="ECO:0000256" key="3">
    <source>
        <dbReference type="ARBA" id="ARBA00022989"/>
    </source>
</evidence>
<evidence type="ECO:0000313" key="7">
    <source>
        <dbReference type="EMBL" id="ODQ66468.1"/>
    </source>
</evidence>
<evidence type="ECO:0000259" key="6">
    <source>
        <dbReference type="Pfam" id="PF04116"/>
    </source>
</evidence>
<dbReference type="EMBL" id="KV454408">
    <property type="protein sequence ID" value="ODQ66468.1"/>
    <property type="molecule type" value="Genomic_DNA"/>
</dbReference>
<accession>A0A1E3PMB0</accession>
<keyword evidence="4 5" id="KW-0472">Membrane</keyword>
<dbReference type="PANTHER" id="PTHR11863">
    <property type="entry name" value="STEROL DESATURASE"/>
    <property type="match status" value="1"/>
</dbReference>
<feature type="transmembrane region" description="Helical" evidence="5">
    <location>
        <begin position="31"/>
        <end position="51"/>
    </location>
</feature>
<feature type="transmembrane region" description="Helical" evidence="5">
    <location>
        <begin position="199"/>
        <end position="219"/>
    </location>
</feature>
<comment type="subcellular location">
    <subcellularLocation>
        <location evidence="1">Membrane</location>
    </subcellularLocation>
</comment>
<evidence type="ECO:0000256" key="1">
    <source>
        <dbReference type="ARBA" id="ARBA00004370"/>
    </source>
</evidence>
<dbReference type="InterPro" id="IPR050307">
    <property type="entry name" value="Sterol_Desaturase_Related"/>
</dbReference>
<dbReference type="GO" id="GO:0005506">
    <property type="term" value="F:iron ion binding"/>
    <property type="evidence" value="ECO:0007669"/>
    <property type="project" value="InterPro"/>
</dbReference>
<keyword evidence="8" id="KW-1185">Reference proteome</keyword>